<dbReference type="InterPro" id="IPR005828">
    <property type="entry name" value="MFS_sugar_transport-like"/>
</dbReference>
<dbReference type="InterPro" id="IPR036259">
    <property type="entry name" value="MFS_trans_sf"/>
</dbReference>
<protein>
    <recommendedName>
        <fullName evidence="8">Major facilitator superfamily (MFS) profile domain-containing protein</fullName>
    </recommendedName>
</protein>
<accession>A0ABY6UHS8</accession>
<dbReference type="Pfam" id="PF00083">
    <property type="entry name" value="Sugar_tr"/>
    <property type="match status" value="1"/>
</dbReference>
<evidence type="ECO:0000256" key="2">
    <source>
        <dbReference type="ARBA" id="ARBA00022692"/>
    </source>
</evidence>
<evidence type="ECO:0000313" key="6">
    <source>
        <dbReference type="EMBL" id="VUC29741.1"/>
    </source>
</evidence>
<keyword evidence="3 5" id="KW-1133">Transmembrane helix</keyword>
<keyword evidence="7" id="KW-1185">Reference proteome</keyword>
<name>A0ABY6UHS8_BIOOC</name>
<dbReference type="PROSITE" id="PS00216">
    <property type="entry name" value="SUGAR_TRANSPORT_1"/>
    <property type="match status" value="1"/>
</dbReference>
<comment type="subcellular location">
    <subcellularLocation>
        <location evidence="1">Membrane</location>
        <topology evidence="1">Multi-pass membrane protein</topology>
    </subcellularLocation>
</comment>
<dbReference type="PANTHER" id="PTHR48022:SF3">
    <property type="entry name" value="HEXOSE TRANSPORTER PROTEIN (AFU_ORTHOLOGUE AFUA_8G04480)-RELATED"/>
    <property type="match status" value="1"/>
</dbReference>
<dbReference type="InterPro" id="IPR050360">
    <property type="entry name" value="MFS_Sugar_Transporters"/>
</dbReference>
<dbReference type="Gene3D" id="1.20.1250.20">
    <property type="entry name" value="MFS general substrate transporter like domains"/>
    <property type="match status" value="1"/>
</dbReference>
<evidence type="ECO:0000313" key="7">
    <source>
        <dbReference type="Proteomes" id="UP000766486"/>
    </source>
</evidence>
<keyword evidence="2 5" id="KW-0812">Transmembrane</keyword>
<evidence type="ECO:0000256" key="3">
    <source>
        <dbReference type="ARBA" id="ARBA00022989"/>
    </source>
</evidence>
<organism evidence="6 7">
    <name type="scientific">Bionectria ochroleuca</name>
    <name type="common">Gliocladium roseum</name>
    <dbReference type="NCBI Taxonomy" id="29856"/>
    <lineage>
        <taxon>Eukaryota</taxon>
        <taxon>Fungi</taxon>
        <taxon>Dikarya</taxon>
        <taxon>Ascomycota</taxon>
        <taxon>Pezizomycotina</taxon>
        <taxon>Sordariomycetes</taxon>
        <taxon>Hypocreomycetidae</taxon>
        <taxon>Hypocreales</taxon>
        <taxon>Bionectriaceae</taxon>
        <taxon>Clonostachys</taxon>
    </lineage>
</organism>
<dbReference type="EMBL" id="CABFNS010000809">
    <property type="protein sequence ID" value="VUC29741.1"/>
    <property type="molecule type" value="Genomic_DNA"/>
</dbReference>
<keyword evidence="4 5" id="KW-0472">Membrane</keyword>
<dbReference type="PANTHER" id="PTHR48022">
    <property type="entry name" value="PLASTIDIC GLUCOSE TRANSPORTER 4"/>
    <property type="match status" value="1"/>
</dbReference>
<dbReference type="InterPro" id="IPR005829">
    <property type="entry name" value="Sugar_transporter_CS"/>
</dbReference>
<reference evidence="6 7" key="1">
    <citation type="submission" date="2019-06" db="EMBL/GenBank/DDBJ databases">
        <authorList>
            <person name="Broberg M."/>
        </authorList>
    </citation>
    <scope>NUCLEOTIDE SEQUENCE [LARGE SCALE GENOMIC DNA]</scope>
</reference>
<evidence type="ECO:0008006" key="8">
    <source>
        <dbReference type="Google" id="ProtNLM"/>
    </source>
</evidence>
<sequence length="178" mass="19751">MVSSPANRIRFIISGMVAVSAQWSGKTVVSYYLTLVLDGVGIKNPTHQSLINGGLKVFNLLATVGCGAMLVDVLGRRRLFQWSAIGMTVSYVIWTILNSRFDGTGSASFGYAVIPLLFISYFHYDMALTPLLYSHPTELFPYEWRSRVVVFALIVTNIVLIIGQVCNPIAMAYLGWKY</sequence>
<dbReference type="Proteomes" id="UP000766486">
    <property type="component" value="Unassembled WGS sequence"/>
</dbReference>
<feature type="transmembrane region" description="Helical" evidence="5">
    <location>
        <begin position="148"/>
        <end position="176"/>
    </location>
</feature>
<evidence type="ECO:0000256" key="1">
    <source>
        <dbReference type="ARBA" id="ARBA00004141"/>
    </source>
</evidence>
<proteinExistence type="predicted"/>
<feature type="transmembrane region" description="Helical" evidence="5">
    <location>
        <begin position="12"/>
        <end position="33"/>
    </location>
</feature>
<feature type="transmembrane region" description="Helical" evidence="5">
    <location>
        <begin position="53"/>
        <end position="72"/>
    </location>
</feature>
<feature type="transmembrane region" description="Helical" evidence="5">
    <location>
        <begin position="109"/>
        <end position="127"/>
    </location>
</feature>
<dbReference type="SUPFAM" id="SSF103473">
    <property type="entry name" value="MFS general substrate transporter"/>
    <property type="match status" value="1"/>
</dbReference>
<feature type="transmembrane region" description="Helical" evidence="5">
    <location>
        <begin position="79"/>
        <end position="97"/>
    </location>
</feature>
<gene>
    <name evidence="6" type="ORF">CLO192961_LOCUS266461</name>
</gene>
<evidence type="ECO:0000256" key="5">
    <source>
        <dbReference type="SAM" id="Phobius"/>
    </source>
</evidence>
<comment type="caution">
    <text evidence="6">The sequence shown here is derived from an EMBL/GenBank/DDBJ whole genome shotgun (WGS) entry which is preliminary data.</text>
</comment>
<evidence type="ECO:0000256" key="4">
    <source>
        <dbReference type="ARBA" id="ARBA00023136"/>
    </source>
</evidence>